<sequence length="106" mass="11656">MCSSDAKLARISLHVPWLRLSVNGEQLALYSLITGEEAGLIEIGLHVCAWVNVVLSSFSKRRESFEGYLLLVGLNDMRRCSAFQSVLDLAGNCNWVCVTPVAAHSF</sequence>
<reference evidence="1 2" key="1">
    <citation type="submission" date="2024-01" db="EMBL/GenBank/DDBJ databases">
        <title>The genomes of 5 underutilized Papilionoideae crops provide insights into root nodulation and disease resistanc.</title>
        <authorList>
            <person name="Jiang F."/>
        </authorList>
    </citation>
    <scope>NUCLEOTIDE SEQUENCE [LARGE SCALE GENOMIC DNA]</scope>
    <source>
        <strain evidence="1">JINMINGXINNONG_FW02</strain>
        <tissue evidence="1">Leaves</tissue>
    </source>
</reference>
<dbReference type="EMBL" id="JAYMYR010000003">
    <property type="protein sequence ID" value="KAK7373279.1"/>
    <property type="molecule type" value="Genomic_DNA"/>
</dbReference>
<protein>
    <submittedName>
        <fullName evidence="1">Uncharacterized protein</fullName>
    </submittedName>
</protein>
<proteinExistence type="predicted"/>
<keyword evidence="2" id="KW-1185">Reference proteome</keyword>
<accession>A0AAN9RIX9</accession>
<organism evidence="1 2">
    <name type="scientific">Phaseolus coccineus</name>
    <name type="common">Scarlet runner bean</name>
    <name type="synonym">Phaseolus multiflorus</name>
    <dbReference type="NCBI Taxonomy" id="3886"/>
    <lineage>
        <taxon>Eukaryota</taxon>
        <taxon>Viridiplantae</taxon>
        <taxon>Streptophyta</taxon>
        <taxon>Embryophyta</taxon>
        <taxon>Tracheophyta</taxon>
        <taxon>Spermatophyta</taxon>
        <taxon>Magnoliopsida</taxon>
        <taxon>eudicotyledons</taxon>
        <taxon>Gunneridae</taxon>
        <taxon>Pentapetalae</taxon>
        <taxon>rosids</taxon>
        <taxon>fabids</taxon>
        <taxon>Fabales</taxon>
        <taxon>Fabaceae</taxon>
        <taxon>Papilionoideae</taxon>
        <taxon>50 kb inversion clade</taxon>
        <taxon>NPAAA clade</taxon>
        <taxon>indigoferoid/millettioid clade</taxon>
        <taxon>Phaseoleae</taxon>
        <taxon>Phaseolus</taxon>
    </lineage>
</organism>
<evidence type="ECO:0000313" key="2">
    <source>
        <dbReference type="Proteomes" id="UP001374584"/>
    </source>
</evidence>
<name>A0AAN9RIX9_PHACN</name>
<dbReference type="Proteomes" id="UP001374584">
    <property type="component" value="Unassembled WGS sequence"/>
</dbReference>
<dbReference type="AlphaFoldDB" id="A0AAN9RIX9"/>
<evidence type="ECO:0000313" key="1">
    <source>
        <dbReference type="EMBL" id="KAK7373279.1"/>
    </source>
</evidence>
<comment type="caution">
    <text evidence="1">The sequence shown here is derived from an EMBL/GenBank/DDBJ whole genome shotgun (WGS) entry which is preliminary data.</text>
</comment>
<gene>
    <name evidence="1" type="ORF">VNO80_06679</name>
</gene>